<dbReference type="HOGENOM" id="CLU_127046_1_0_9"/>
<reference evidence="3 5" key="2">
    <citation type="submission" date="2013-03" db="EMBL/GenBank/DDBJ databases">
        <title>The Genome Sequence of Enterococcus raffinosus ATCC_49464 (PacBio/Illumina hybrid assembly).</title>
        <authorList>
            <consortium name="The Broad Institute Genomics Platform"/>
            <consortium name="The Broad Institute Genome Sequencing Center for Infectious Disease"/>
            <person name="Earl A."/>
            <person name="Russ C."/>
            <person name="Gilmore M."/>
            <person name="Surin D."/>
            <person name="Walker B."/>
            <person name="Young S."/>
            <person name="Zeng Q."/>
            <person name="Gargeya S."/>
            <person name="Fitzgerald M."/>
            <person name="Haas B."/>
            <person name="Abouelleil A."/>
            <person name="Allen A.W."/>
            <person name="Alvarado L."/>
            <person name="Arachchi H.M."/>
            <person name="Berlin A.M."/>
            <person name="Chapman S.B."/>
            <person name="Gainer-Dewar J."/>
            <person name="Goldberg J."/>
            <person name="Griggs A."/>
            <person name="Gujja S."/>
            <person name="Hansen M."/>
            <person name="Howarth C."/>
            <person name="Imamovic A."/>
            <person name="Ireland A."/>
            <person name="Larimer J."/>
            <person name="McCowan C."/>
            <person name="Murphy C."/>
            <person name="Pearson M."/>
            <person name="Poon T.W."/>
            <person name="Priest M."/>
            <person name="Roberts A."/>
            <person name="Saif S."/>
            <person name="Shea T."/>
            <person name="Sisk P."/>
            <person name="Sykes S."/>
            <person name="Wortman J."/>
            <person name="Nusbaum C."/>
            <person name="Birren B."/>
        </authorList>
    </citation>
    <scope>NUCLEOTIDE SEQUENCE [LARGE SCALE GENOMIC DNA]</scope>
    <source>
        <strain evidence="3 5">ATCC 49464</strain>
    </source>
</reference>
<accession>R2NYH0</accession>
<dbReference type="AlphaFoldDB" id="R2NYH0"/>
<dbReference type="Proteomes" id="UP000014158">
    <property type="component" value="Unassembled WGS sequence"/>
</dbReference>
<proteinExistence type="predicted"/>
<dbReference type="OrthoDB" id="4457835at2"/>
<sequence>MVFKDNSSQAKQAINQATIRWLLSACILVQGQAVLLAAVQTARLKGSIDYLVDENELVGYVGTNVEYAVYVEFGTGEFAENGRGRKGGWVYQDPSGEWFFTYGQPPQPYLRPAFRQKRNQIEALAKQIFGGIG</sequence>
<dbReference type="Proteomes" id="UP000013877">
    <property type="component" value="Unassembled WGS sequence"/>
</dbReference>
<gene>
    <name evidence="3" type="ORF">I590_02569</name>
    <name evidence="2" type="ORF">UAK_02625</name>
</gene>
<reference evidence="2 4" key="1">
    <citation type="submission" date="2013-02" db="EMBL/GenBank/DDBJ databases">
        <title>The Genome Sequence of Enterococcus raffinosus ATCC_49464.</title>
        <authorList>
            <consortium name="The Broad Institute Genome Sequencing Platform"/>
            <consortium name="The Broad Institute Genome Sequencing Center for Infectious Disease"/>
            <person name="Earl A.M."/>
            <person name="Gilmore M.S."/>
            <person name="Lebreton F."/>
            <person name="Walker B."/>
            <person name="Young S.K."/>
            <person name="Zeng Q."/>
            <person name="Gargeya S."/>
            <person name="Fitzgerald M."/>
            <person name="Haas B."/>
            <person name="Abouelleil A."/>
            <person name="Alvarado L."/>
            <person name="Arachchi H.M."/>
            <person name="Berlin A.M."/>
            <person name="Chapman S.B."/>
            <person name="Dewar J."/>
            <person name="Goldberg J."/>
            <person name="Griggs A."/>
            <person name="Gujja S."/>
            <person name="Hansen M."/>
            <person name="Howarth C."/>
            <person name="Imamovic A."/>
            <person name="Larimer J."/>
            <person name="McCowan C."/>
            <person name="Murphy C."/>
            <person name="Neiman D."/>
            <person name="Pearson M."/>
            <person name="Priest M."/>
            <person name="Roberts A."/>
            <person name="Saif S."/>
            <person name="Shea T."/>
            <person name="Sisk P."/>
            <person name="Sykes S."/>
            <person name="Wortman J."/>
            <person name="Nusbaum C."/>
            <person name="Birren B."/>
        </authorList>
    </citation>
    <scope>NUCLEOTIDE SEQUENCE [LARGE SCALE GENOMIC DNA]</scope>
    <source>
        <strain evidence="2 4">ATCC 49464</strain>
    </source>
</reference>
<evidence type="ECO:0000313" key="4">
    <source>
        <dbReference type="Proteomes" id="UP000013877"/>
    </source>
</evidence>
<evidence type="ECO:0000313" key="3">
    <source>
        <dbReference type="EMBL" id="EOT75745.1"/>
    </source>
</evidence>
<dbReference type="InterPro" id="IPR010064">
    <property type="entry name" value="HK97-gp10_tail"/>
</dbReference>
<dbReference type="PATRIC" id="fig|1158602.3.peg.2625"/>
<evidence type="ECO:0000313" key="5">
    <source>
        <dbReference type="Proteomes" id="UP000014158"/>
    </source>
</evidence>
<feature type="transmembrane region" description="Helical" evidence="1">
    <location>
        <begin position="21"/>
        <end position="39"/>
    </location>
</feature>
<keyword evidence="1" id="KW-0812">Transmembrane</keyword>
<keyword evidence="5" id="KW-1185">Reference proteome</keyword>
<comment type="caution">
    <text evidence="2">The sequence shown here is derived from an EMBL/GenBank/DDBJ whole genome shotgun (WGS) entry which is preliminary data.</text>
</comment>
<keyword evidence="1" id="KW-1133">Transmembrane helix</keyword>
<dbReference type="EMBL" id="AJAL01000014">
    <property type="protein sequence ID" value="EOH77052.1"/>
    <property type="molecule type" value="Genomic_DNA"/>
</dbReference>
<dbReference type="eggNOG" id="ENOG503319Y">
    <property type="taxonomic scope" value="Bacteria"/>
</dbReference>
<keyword evidence="1" id="KW-0472">Membrane</keyword>
<dbReference type="Pfam" id="PF04883">
    <property type="entry name" value="HK97-gp10_like"/>
    <property type="match status" value="1"/>
</dbReference>
<evidence type="ECO:0000256" key="1">
    <source>
        <dbReference type="SAM" id="Phobius"/>
    </source>
</evidence>
<name>R2NYH0_9ENTE</name>
<dbReference type="EMBL" id="ASWF01000003">
    <property type="protein sequence ID" value="EOT75745.1"/>
    <property type="molecule type" value="Genomic_DNA"/>
</dbReference>
<dbReference type="RefSeq" id="WP_010745833.1">
    <property type="nucleotide sequence ID" value="NZ_ASWF01000003.1"/>
</dbReference>
<protein>
    <submittedName>
        <fullName evidence="2">HK97 gp10 family phage protein</fullName>
    </submittedName>
</protein>
<organism evidence="2 4">
    <name type="scientific">Enterococcus raffinosus ATCC 49464</name>
    <dbReference type="NCBI Taxonomy" id="1158602"/>
    <lineage>
        <taxon>Bacteria</taxon>
        <taxon>Bacillati</taxon>
        <taxon>Bacillota</taxon>
        <taxon>Bacilli</taxon>
        <taxon>Lactobacillales</taxon>
        <taxon>Enterococcaceae</taxon>
        <taxon>Enterococcus</taxon>
    </lineage>
</organism>
<evidence type="ECO:0000313" key="2">
    <source>
        <dbReference type="EMBL" id="EOH77052.1"/>
    </source>
</evidence>